<dbReference type="GO" id="GO:0047343">
    <property type="term" value="F:glucose-1-phosphate cytidylyltransferase activity"/>
    <property type="evidence" value="ECO:0007669"/>
    <property type="project" value="InterPro"/>
</dbReference>
<dbReference type="PANTHER" id="PTHR47183">
    <property type="entry name" value="GLUCOSE-1-PHOSPHATE CYTIDYLYLTRANSFERASE-RELATED"/>
    <property type="match status" value="1"/>
</dbReference>
<dbReference type="SUPFAM" id="SSF53448">
    <property type="entry name" value="Nucleotide-diphospho-sugar transferases"/>
    <property type="match status" value="1"/>
</dbReference>
<dbReference type="GO" id="GO:0009243">
    <property type="term" value="P:O antigen biosynthetic process"/>
    <property type="evidence" value="ECO:0007669"/>
    <property type="project" value="InterPro"/>
</dbReference>
<keyword evidence="2" id="KW-0808">Transferase</keyword>
<evidence type="ECO:0000313" key="3">
    <source>
        <dbReference type="Proteomes" id="UP000178721"/>
    </source>
</evidence>
<dbReference type="NCBIfam" id="TIGR02623">
    <property type="entry name" value="G1P_cyt_trans"/>
    <property type="match status" value="1"/>
</dbReference>
<name>A0A1G2E2G6_9BACT</name>
<protein>
    <submittedName>
        <fullName evidence="2">Glucose-1-phosphate cytidylyltransferase</fullName>
    </submittedName>
</protein>
<dbReference type="CDD" id="cd02524">
    <property type="entry name" value="G1P_cytidylyltransferase"/>
    <property type="match status" value="1"/>
</dbReference>
<dbReference type="PANTHER" id="PTHR47183:SF2">
    <property type="entry name" value="GLUCOSE-1-PHOSPHATE CYTIDYLYLTRANSFERASE-RELATED"/>
    <property type="match status" value="1"/>
</dbReference>
<gene>
    <name evidence="2" type="ORF">A2654_02185</name>
</gene>
<dbReference type="InterPro" id="IPR029044">
    <property type="entry name" value="Nucleotide-diphossugar_trans"/>
</dbReference>
<evidence type="ECO:0000259" key="1">
    <source>
        <dbReference type="Pfam" id="PF00483"/>
    </source>
</evidence>
<dbReference type="AlphaFoldDB" id="A0A1G2E2G6"/>
<comment type="caution">
    <text evidence="2">The sequence shown here is derived from an EMBL/GenBank/DDBJ whole genome shotgun (WGS) entry which is preliminary data.</text>
</comment>
<dbReference type="EMBL" id="MHMA01000029">
    <property type="protein sequence ID" value="OGZ20003.1"/>
    <property type="molecule type" value="Genomic_DNA"/>
</dbReference>
<reference evidence="2 3" key="1">
    <citation type="journal article" date="2016" name="Nat. Commun.">
        <title>Thousands of microbial genomes shed light on interconnected biogeochemical processes in an aquifer system.</title>
        <authorList>
            <person name="Anantharaman K."/>
            <person name="Brown C.T."/>
            <person name="Hug L.A."/>
            <person name="Sharon I."/>
            <person name="Castelle C.J."/>
            <person name="Probst A.J."/>
            <person name="Thomas B.C."/>
            <person name="Singh A."/>
            <person name="Wilkins M.J."/>
            <person name="Karaoz U."/>
            <person name="Brodie E.L."/>
            <person name="Williams K.H."/>
            <person name="Hubbard S.S."/>
            <person name="Banfield J.F."/>
        </authorList>
    </citation>
    <scope>NUCLEOTIDE SEQUENCE [LARGE SCALE GENOMIC DNA]</scope>
</reference>
<proteinExistence type="predicted"/>
<organism evidence="2 3">
    <name type="scientific">Candidatus Nealsonbacteria bacterium RIFCSPHIGHO2_01_FULL_43_31</name>
    <dbReference type="NCBI Taxonomy" id="1801665"/>
    <lineage>
        <taxon>Bacteria</taxon>
        <taxon>Candidatus Nealsoniibacteriota</taxon>
    </lineage>
</organism>
<dbReference type="Proteomes" id="UP000178721">
    <property type="component" value="Unassembled WGS sequence"/>
</dbReference>
<dbReference type="Gene3D" id="3.90.550.10">
    <property type="entry name" value="Spore Coat Polysaccharide Biosynthesis Protein SpsA, Chain A"/>
    <property type="match status" value="1"/>
</dbReference>
<dbReference type="InterPro" id="IPR005835">
    <property type="entry name" value="NTP_transferase_dom"/>
</dbReference>
<accession>A0A1G2E2G6</accession>
<dbReference type="Pfam" id="PF00483">
    <property type="entry name" value="NTP_transferase"/>
    <property type="match status" value="1"/>
</dbReference>
<sequence>MEAINKNQIPVVILCGGRGTRLKEETEVIPKPLVKIGDKPILWHIMKIFKTYGFTNFILPVGYKGEKIKEYFANYSVLQNDFTIQLGDFSKKEINLHNPNVDDWQVTIVDTGLETMTGARLKKVEKFINNDLFLLTYGDGVSNVNLDKLLNYHLEKGTIATVTGVRPPARFGELSIEDGNVVSFREKPQTASGYINGGFFVMKKDILKLLPEKDDLSLEGDVLPQIAEKKELAVFCHDDYWQCMDTLRDVEFLNEEWQKGKALWKIWP</sequence>
<keyword evidence="2" id="KW-0548">Nucleotidyltransferase</keyword>
<dbReference type="InterPro" id="IPR013446">
    <property type="entry name" value="G1P_cyt_trans-like"/>
</dbReference>
<evidence type="ECO:0000313" key="2">
    <source>
        <dbReference type="EMBL" id="OGZ20003.1"/>
    </source>
</evidence>
<dbReference type="InterPro" id="IPR046981">
    <property type="entry name" value="G1P_cyt_trans"/>
</dbReference>
<feature type="domain" description="Nucleotidyl transferase" evidence="1">
    <location>
        <begin position="12"/>
        <end position="242"/>
    </location>
</feature>